<dbReference type="PANTHER" id="PTHR43806:SF65">
    <property type="entry name" value="SERINE PROTEASE APRX"/>
    <property type="match status" value="1"/>
</dbReference>
<dbReference type="PROSITE" id="PS00136">
    <property type="entry name" value="SUBTILASE_ASP"/>
    <property type="match status" value="1"/>
</dbReference>
<feature type="active site" description="Charge relay system" evidence="5">
    <location>
        <position position="45"/>
    </location>
</feature>
<evidence type="ECO:0000256" key="5">
    <source>
        <dbReference type="PROSITE-ProRule" id="PRU01240"/>
    </source>
</evidence>
<evidence type="ECO:0000313" key="8">
    <source>
        <dbReference type="EMBL" id="MBC8628383.1"/>
    </source>
</evidence>
<comment type="caution">
    <text evidence="8">The sequence shown here is derived from an EMBL/GenBank/DDBJ whole genome shotgun (WGS) entry which is preliminary data.</text>
</comment>
<dbReference type="PROSITE" id="PS00137">
    <property type="entry name" value="SUBTILASE_HIS"/>
    <property type="match status" value="1"/>
</dbReference>
<dbReference type="InterPro" id="IPR050131">
    <property type="entry name" value="Peptidase_S8_subtilisin-like"/>
</dbReference>
<keyword evidence="2 5" id="KW-0645">Protease</keyword>
<feature type="active site" description="Charge relay system" evidence="5">
    <location>
        <position position="217"/>
    </location>
</feature>
<dbReference type="InterPro" id="IPR022398">
    <property type="entry name" value="Peptidase_S8_His-AS"/>
</dbReference>
<feature type="active site" description="Charge relay system" evidence="5">
    <location>
        <position position="13"/>
    </location>
</feature>
<dbReference type="InterPro" id="IPR023827">
    <property type="entry name" value="Peptidase_S8_Asp-AS"/>
</dbReference>
<dbReference type="InterPro" id="IPR023828">
    <property type="entry name" value="Peptidase_S8_Ser-AS"/>
</dbReference>
<keyword evidence="4 5" id="KW-0720">Serine protease</keyword>
<comment type="similarity">
    <text evidence="1 5 6">Belongs to the peptidase S8 family.</text>
</comment>
<dbReference type="Proteomes" id="UP000661649">
    <property type="component" value="Unassembled WGS sequence"/>
</dbReference>
<dbReference type="SUPFAM" id="SSF52743">
    <property type="entry name" value="Subtilisin-like"/>
    <property type="match status" value="1"/>
</dbReference>
<accession>A0ABR7PAN6</accession>
<proteinExistence type="inferred from homology"/>
<organism evidence="8 9">
    <name type="scientific">Blautia stercoris</name>
    <dbReference type="NCBI Taxonomy" id="871664"/>
    <lineage>
        <taxon>Bacteria</taxon>
        <taxon>Bacillati</taxon>
        <taxon>Bacillota</taxon>
        <taxon>Clostridia</taxon>
        <taxon>Lachnospirales</taxon>
        <taxon>Lachnospiraceae</taxon>
        <taxon>Blautia</taxon>
    </lineage>
</organism>
<reference evidence="8 9" key="1">
    <citation type="submission" date="2020-08" db="EMBL/GenBank/DDBJ databases">
        <title>Genome public.</title>
        <authorList>
            <person name="Liu C."/>
            <person name="Sun Q."/>
        </authorList>
    </citation>
    <scope>NUCLEOTIDE SEQUENCE [LARGE SCALE GENOMIC DNA]</scope>
    <source>
        <strain evidence="8 9">3_YM_SP_D4_24.mj</strain>
    </source>
</reference>
<evidence type="ECO:0000259" key="7">
    <source>
        <dbReference type="Pfam" id="PF00082"/>
    </source>
</evidence>
<evidence type="ECO:0000256" key="6">
    <source>
        <dbReference type="RuleBase" id="RU003355"/>
    </source>
</evidence>
<evidence type="ECO:0000256" key="2">
    <source>
        <dbReference type="ARBA" id="ARBA00022670"/>
    </source>
</evidence>
<dbReference type="PROSITE" id="PS00138">
    <property type="entry name" value="SUBTILASE_SER"/>
    <property type="match status" value="1"/>
</dbReference>
<dbReference type="RefSeq" id="WP_022304544.1">
    <property type="nucleotide sequence ID" value="NZ_JACRTP010000002.1"/>
</dbReference>
<evidence type="ECO:0000256" key="3">
    <source>
        <dbReference type="ARBA" id="ARBA00022801"/>
    </source>
</evidence>
<dbReference type="PROSITE" id="PS51892">
    <property type="entry name" value="SUBTILASE"/>
    <property type="match status" value="1"/>
</dbReference>
<dbReference type="InterPro" id="IPR036852">
    <property type="entry name" value="Peptidase_S8/S53_dom_sf"/>
</dbReference>
<keyword evidence="3 5" id="KW-0378">Hydrolase</keyword>
<protein>
    <submittedName>
        <fullName evidence="8">S8 family peptidase</fullName>
    </submittedName>
</protein>
<dbReference type="EMBL" id="JACRTP010000002">
    <property type="protein sequence ID" value="MBC8628383.1"/>
    <property type="molecule type" value="Genomic_DNA"/>
</dbReference>
<sequence length="276" mass="29766">MLTGKGIGVAMLDTGIFPHIDFAGRILAFQDFIYDRKTPYDDNGHGTHVAGILGGSGAAFQGKYKGVACGCNLIGIKVLDRNGNGEKESVIRSLDWIQKNRNRYQIRIINISVGTTQKEEHKDLIDAVERAWDTGLIVVAAAGNMGPGEGSITAPGSSRKIITVGSSDLLVKNRGISGRGPTNDCIIKPDVVAPGNAVISCANRNDNMPYTIKSGTSMSTPVVSGAIALLLEREPWLTNFEIKKRLRRTAKDLGYPHNLQGWGLFEVKSFLNENNG</sequence>
<dbReference type="PRINTS" id="PR00723">
    <property type="entry name" value="SUBTILISIN"/>
</dbReference>
<feature type="domain" description="Peptidase S8/S53" evidence="7">
    <location>
        <begin position="4"/>
        <end position="263"/>
    </location>
</feature>
<dbReference type="PANTHER" id="PTHR43806">
    <property type="entry name" value="PEPTIDASE S8"/>
    <property type="match status" value="1"/>
</dbReference>
<evidence type="ECO:0000256" key="4">
    <source>
        <dbReference type="ARBA" id="ARBA00022825"/>
    </source>
</evidence>
<evidence type="ECO:0000256" key="1">
    <source>
        <dbReference type="ARBA" id="ARBA00011073"/>
    </source>
</evidence>
<dbReference type="Pfam" id="PF00082">
    <property type="entry name" value="Peptidase_S8"/>
    <property type="match status" value="1"/>
</dbReference>
<evidence type="ECO:0000313" key="9">
    <source>
        <dbReference type="Proteomes" id="UP000661649"/>
    </source>
</evidence>
<dbReference type="InterPro" id="IPR015500">
    <property type="entry name" value="Peptidase_S8_subtilisin-rel"/>
</dbReference>
<dbReference type="Gene3D" id="3.40.50.200">
    <property type="entry name" value="Peptidase S8/S53 domain"/>
    <property type="match status" value="1"/>
</dbReference>
<gene>
    <name evidence="8" type="ORF">H8712_07085</name>
</gene>
<keyword evidence="9" id="KW-1185">Reference proteome</keyword>
<dbReference type="CDD" id="cd07487">
    <property type="entry name" value="Peptidases_S8_1"/>
    <property type="match status" value="1"/>
</dbReference>
<name>A0ABR7PAN6_9FIRM</name>
<dbReference type="InterPro" id="IPR000209">
    <property type="entry name" value="Peptidase_S8/S53_dom"/>
</dbReference>